<dbReference type="AlphaFoldDB" id="G1WJ11"/>
<evidence type="ECO:0000313" key="2">
    <source>
        <dbReference type="Proteomes" id="UP000004830"/>
    </source>
</evidence>
<name>G1WJ11_9ACTN</name>
<organism evidence="1 2">
    <name type="scientific">Collinsella tanakaei YIT 12063</name>
    <dbReference type="NCBI Taxonomy" id="742742"/>
    <lineage>
        <taxon>Bacteria</taxon>
        <taxon>Bacillati</taxon>
        <taxon>Actinomycetota</taxon>
        <taxon>Coriobacteriia</taxon>
        <taxon>Coriobacteriales</taxon>
        <taxon>Coriobacteriaceae</taxon>
        <taxon>Collinsella</taxon>
    </lineage>
</organism>
<reference evidence="1 2" key="1">
    <citation type="submission" date="2011-06" db="EMBL/GenBank/DDBJ databases">
        <title>The Genome Sequence of Collinsella tanakaei YIT 12063.</title>
        <authorList>
            <consortium name="The Broad Institute Genome Sequencing Platform"/>
            <person name="Earl A."/>
            <person name="Ward D."/>
            <person name="Feldgarden M."/>
            <person name="Gevers D."/>
            <person name="Morotomi M."/>
            <person name="Young S.K."/>
            <person name="Zeng Q."/>
            <person name="Gargeya S."/>
            <person name="Fitzgerald M."/>
            <person name="Haas B."/>
            <person name="Abouelleil A."/>
            <person name="Alvarado L."/>
            <person name="Arachchi H.M."/>
            <person name="Berlin A."/>
            <person name="Brown A."/>
            <person name="Chapman S.B."/>
            <person name="Chen Z."/>
            <person name="Dunbar C."/>
            <person name="Freedman E."/>
            <person name="Gearin G."/>
            <person name="Gellesch M."/>
            <person name="Goldberg J."/>
            <person name="Griggs A."/>
            <person name="Gujja S."/>
            <person name="Heiman D."/>
            <person name="Howarth C."/>
            <person name="Larson L."/>
            <person name="Lui A."/>
            <person name="MacDonald P.J.P."/>
            <person name="Mehta T."/>
            <person name="Montmayeur A."/>
            <person name="Murphy C."/>
            <person name="Neiman D."/>
            <person name="Pearson M."/>
            <person name="Priest M."/>
            <person name="Roberts A."/>
            <person name="Saif S."/>
            <person name="Shea T."/>
            <person name="Shenoy N."/>
            <person name="Sisk P."/>
            <person name="Stolte C."/>
            <person name="Sykes S."/>
            <person name="Wortman J."/>
            <person name="Nusbaum C."/>
            <person name="Birren B."/>
        </authorList>
    </citation>
    <scope>NUCLEOTIDE SEQUENCE [LARGE SCALE GENOMIC DNA]</scope>
    <source>
        <strain evidence="1 2">YIT 12063</strain>
    </source>
</reference>
<dbReference type="HOGENOM" id="CLU_2536809_0_0_11"/>
<dbReference type="STRING" id="742742.HMPREF9452_01324"/>
<dbReference type="GeneID" id="62759038"/>
<sequence length="83" mass="9250">MGSLSAGRGAPLVERDKRGVWRMPVPLPGDPYLPAHGARVLVSLDLAEGATREQAQMAADEIWRTGRQGWAWEKETNDPRRKE</sequence>
<proteinExistence type="predicted"/>
<protein>
    <submittedName>
        <fullName evidence="1">Uncharacterized protein</fullName>
    </submittedName>
</protein>
<dbReference type="RefSeq" id="WP_009141359.1">
    <property type="nucleotide sequence ID" value="NZ_JH126469.1"/>
</dbReference>
<evidence type="ECO:0000313" key="1">
    <source>
        <dbReference type="EMBL" id="EGX70638.1"/>
    </source>
</evidence>
<accession>G1WJ11</accession>
<dbReference type="Proteomes" id="UP000004830">
    <property type="component" value="Unassembled WGS sequence"/>
</dbReference>
<dbReference type="EMBL" id="ADLS01000017">
    <property type="protein sequence ID" value="EGX70638.1"/>
    <property type="molecule type" value="Genomic_DNA"/>
</dbReference>
<gene>
    <name evidence="1" type="ORF">HMPREF9452_01324</name>
</gene>
<keyword evidence="2" id="KW-1185">Reference proteome</keyword>
<comment type="caution">
    <text evidence="1">The sequence shown here is derived from an EMBL/GenBank/DDBJ whole genome shotgun (WGS) entry which is preliminary data.</text>
</comment>